<organism evidence="4 5">
    <name type="scientific">Alicyclobacillus fastidiosus</name>
    <dbReference type="NCBI Taxonomy" id="392011"/>
    <lineage>
        <taxon>Bacteria</taxon>
        <taxon>Bacillati</taxon>
        <taxon>Bacillota</taxon>
        <taxon>Bacilli</taxon>
        <taxon>Bacillales</taxon>
        <taxon>Alicyclobacillaceae</taxon>
        <taxon>Alicyclobacillus</taxon>
    </lineage>
</organism>
<dbReference type="Gene3D" id="3.90.226.10">
    <property type="entry name" value="2-enoyl-CoA Hydratase, Chain A, domain 1"/>
    <property type="match status" value="1"/>
</dbReference>
<dbReference type="PANTHER" id="PTHR11941">
    <property type="entry name" value="ENOYL-COA HYDRATASE-RELATED"/>
    <property type="match status" value="1"/>
</dbReference>
<dbReference type="Proteomes" id="UP001164761">
    <property type="component" value="Chromosome"/>
</dbReference>
<dbReference type="SUPFAM" id="SSF52096">
    <property type="entry name" value="ClpP/crotonase"/>
    <property type="match status" value="1"/>
</dbReference>
<dbReference type="InterPro" id="IPR029045">
    <property type="entry name" value="ClpP/crotonase-like_dom_sf"/>
</dbReference>
<evidence type="ECO:0000256" key="3">
    <source>
        <dbReference type="RuleBase" id="RU003707"/>
    </source>
</evidence>
<sequence>MDSLVLRSERDPGIVILQLNREEAANALSTALLEAFIGHVEDLRNSDARVVIVTGSGEKAFCAGADLKERQGIPKAQVRFAVDRIRRAVEGVATLPMPVIAAVNGVAFGGGTELALAADIRILSENAKMGLTETSLAIIPGAGGTQRLARLVGIGKAKELIYTARRIDAQNALAIGLANAVVAQPQLIPAAISMAQEIAANGPIAVRQAKLAIDGGMDVALHSGLLLEQAAYDTLIPTQDRVEGLQAFAEKRRPNYRGR</sequence>
<keyword evidence="5" id="KW-1185">Reference proteome</keyword>
<name>A0ABY6ZPB2_9BACL</name>
<dbReference type="PROSITE" id="PS00166">
    <property type="entry name" value="ENOYL_COA_HYDRATASE"/>
    <property type="match status" value="1"/>
</dbReference>
<evidence type="ECO:0000313" key="4">
    <source>
        <dbReference type="EMBL" id="WAH43904.1"/>
    </source>
</evidence>
<dbReference type="InterPro" id="IPR014748">
    <property type="entry name" value="Enoyl-CoA_hydra_C"/>
</dbReference>
<dbReference type="InterPro" id="IPR018376">
    <property type="entry name" value="Enoyl-CoA_hyd/isom_CS"/>
</dbReference>
<gene>
    <name evidence="4" type="ORF">NZD89_11245</name>
</gene>
<accession>A0ABY6ZPB2</accession>
<dbReference type="RefSeq" id="WP_268007810.1">
    <property type="nucleotide sequence ID" value="NZ_BSUT01000001.1"/>
</dbReference>
<dbReference type="Gene3D" id="1.10.12.10">
    <property type="entry name" value="Lyase 2-enoyl-coa Hydratase, Chain A, domain 2"/>
    <property type="match status" value="1"/>
</dbReference>
<keyword evidence="2" id="KW-0456">Lyase</keyword>
<reference evidence="4" key="1">
    <citation type="submission" date="2022-08" db="EMBL/GenBank/DDBJ databases">
        <title>Alicyclobacillus fastidiosus DSM 17978, complete genome.</title>
        <authorList>
            <person name="Wang Q."/>
            <person name="Cai R."/>
            <person name="Wang Z."/>
        </authorList>
    </citation>
    <scope>NUCLEOTIDE SEQUENCE</scope>
    <source>
        <strain evidence="4">DSM 17978</strain>
    </source>
</reference>
<evidence type="ECO:0000313" key="5">
    <source>
        <dbReference type="Proteomes" id="UP001164761"/>
    </source>
</evidence>
<evidence type="ECO:0000256" key="1">
    <source>
        <dbReference type="ARBA" id="ARBA00005254"/>
    </source>
</evidence>
<dbReference type="InterPro" id="IPR001753">
    <property type="entry name" value="Enoyl-CoA_hydra/iso"/>
</dbReference>
<dbReference type="Pfam" id="PF00378">
    <property type="entry name" value="ECH_1"/>
    <property type="match status" value="1"/>
</dbReference>
<dbReference type="CDD" id="cd06558">
    <property type="entry name" value="crotonase-like"/>
    <property type="match status" value="1"/>
</dbReference>
<dbReference type="PANTHER" id="PTHR11941:SF54">
    <property type="entry name" value="ENOYL-COA HYDRATASE, MITOCHONDRIAL"/>
    <property type="match status" value="1"/>
</dbReference>
<proteinExistence type="inferred from homology"/>
<protein>
    <submittedName>
        <fullName evidence="4">Enoyl-CoA hydratase-related protein</fullName>
    </submittedName>
</protein>
<evidence type="ECO:0000256" key="2">
    <source>
        <dbReference type="ARBA" id="ARBA00023239"/>
    </source>
</evidence>
<comment type="similarity">
    <text evidence="1 3">Belongs to the enoyl-CoA hydratase/isomerase family.</text>
</comment>
<dbReference type="EMBL" id="CP104067">
    <property type="protein sequence ID" value="WAH43904.1"/>
    <property type="molecule type" value="Genomic_DNA"/>
</dbReference>